<dbReference type="Proteomes" id="UP000003452">
    <property type="component" value="Unassembled WGS sequence"/>
</dbReference>
<dbReference type="Gene3D" id="3.40.50.1460">
    <property type="match status" value="1"/>
</dbReference>
<sequence>MFVWGWGSLVNARTGRALIVAIGEYPADGGWENIHGDNDGVLIAELLRRHHYSQIILLKNEKATKEAIDKSLQQLCDNTVPGDYLFLHFSCHGQQMMDLNGDEEDGLDEALIPYDALCWYLPSVYEGEKHLCDDELGSWIDRLRHKAGRTGQVFVLLDACHSGTANRYTPGLFIRGVNMIFAPDGYCPKPGTHLERSLKLKPLDNLAPALVLSACKPEETNYEYYSRKSRCHYGKLTYSFVQVATRNSQAFTAGDWCKIIEKTMRQLPSSALARLQHPYMECSDEKERFVLSVIH</sequence>
<dbReference type="InterPro" id="IPR011600">
    <property type="entry name" value="Pept_C14_caspase"/>
</dbReference>
<name>B5D1Y0_PHOPM</name>
<dbReference type="PANTHER" id="PTHR48104:SF30">
    <property type="entry name" value="METACASPASE-1"/>
    <property type="match status" value="1"/>
</dbReference>
<accession>B5D1Y0</accession>
<reference evidence="2 3" key="2">
    <citation type="submission" date="2008-08" db="EMBL/GenBank/DDBJ databases">
        <authorList>
            <person name="Fulton L."/>
            <person name="Clifton S."/>
            <person name="Fulton B."/>
            <person name="Xu J."/>
            <person name="Minx P."/>
            <person name="Pepin K.H."/>
            <person name="Johnson M."/>
            <person name="Thiruvilangam P."/>
            <person name="Bhonagiri V."/>
            <person name="Nash W.E."/>
            <person name="Mardis E.R."/>
            <person name="Wilson R.K."/>
        </authorList>
    </citation>
    <scope>NUCLEOTIDE SEQUENCE [LARGE SCALE GENOMIC DNA]</scope>
    <source>
        <strain evidence="3">DSM 17135 / JCM 12973 / M2</strain>
    </source>
</reference>
<dbReference type="AlphaFoldDB" id="B5D1Y0"/>
<dbReference type="HOGENOM" id="CLU_917192_0_0_10"/>
<organism evidence="2 3">
    <name type="scientific">Phocaeicola plebeius (strain DSM 17135 / JCM 12973 / CCUG 54634 / M2)</name>
    <name type="common">Bacteroides plebeius</name>
    <dbReference type="NCBI Taxonomy" id="484018"/>
    <lineage>
        <taxon>Bacteria</taxon>
        <taxon>Pseudomonadati</taxon>
        <taxon>Bacteroidota</taxon>
        <taxon>Bacteroidia</taxon>
        <taxon>Bacteroidales</taxon>
        <taxon>Bacteroidaceae</taxon>
        <taxon>Phocaeicola</taxon>
    </lineage>
</organism>
<reference evidence="2 3" key="1">
    <citation type="submission" date="2008-08" db="EMBL/GenBank/DDBJ databases">
        <title>Draft genome sequence of Bacteroides plebeius (DSM 17135).</title>
        <authorList>
            <person name="Sudarsanam P."/>
            <person name="Ley R."/>
            <person name="Guruge J."/>
            <person name="Turnbaugh P.J."/>
            <person name="Mahowald M."/>
            <person name="Liep D."/>
            <person name="Gordon J."/>
        </authorList>
    </citation>
    <scope>NUCLEOTIDE SEQUENCE [LARGE SCALE GENOMIC DNA]</scope>
    <source>
        <strain evidence="3">DSM 17135 / JCM 12973 / M2</strain>
    </source>
</reference>
<evidence type="ECO:0000259" key="1">
    <source>
        <dbReference type="Pfam" id="PF00656"/>
    </source>
</evidence>
<proteinExistence type="predicted"/>
<dbReference type="InterPro" id="IPR050452">
    <property type="entry name" value="Metacaspase"/>
</dbReference>
<dbReference type="Pfam" id="PF00656">
    <property type="entry name" value="Peptidase_C14"/>
    <property type="match status" value="1"/>
</dbReference>
<dbReference type="PANTHER" id="PTHR48104">
    <property type="entry name" value="METACASPASE-4"/>
    <property type="match status" value="1"/>
</dbReference>
<protein>
    <submittedName>
        <fullName evidence="2">Caspase domain protein</fullName>
    </submittedName>
</protein>
<feature type="domain" description="Peptidase C14 caspase" evidence="1">
    <location>
        <begin position="15"/>
        <end position="286"/>
    </location>
</feature>
<gene>
    <name evidence="2" type="ORF">BACPLE_02981</name>
</gene>
<dbReference type="GO" id="GO:0006508">
    <property type="term" value="P:proteolysis"/>
    <property type="evidence" value="ECO:0007669"/>
    <property type="project" value="InterPro"/>
</dbReference>
<evidence type="ECO:0000313" key="3">
    <source>
        <dbReference type="Proteomes" id="UP000003452"/>
    </source>
</evidence>
<dbReference type="EMBL" id="ABQC02000023">
    <property type="protein sequence ID" value="EDY94573.1"/>
    <property type="molecule type" value="Genomic_DNA"/>
</dbReference>
<dbReference type="GO" id="GO:0004197">
    <property type="term" value="F:cysteine-type endopeptidase activity"/>
    <property type="evidence" value="ECO:0007669"/>
    <property type="project" value="InterPro"/>
</dbReference>
<dbReference type="GO" id="GO:0005737">
    <property type="term" value="C:cytoplasm"/>
    <property type="evidence" value="ECO:0007669"/>
    <property type="project" value="TreeGrafter"/>
</dbReference>
<comment type="caution">
    <text evidence="2">The sequence shown here is derived from an EMBL/GenBank/DDBJ whole genome shotgun (WGS) entry which is preliminary data.</text>
</comment>
<evidence type="ECO:0000313" key="2">
    <source>
        <dbReference type="EMBL" id="EDY94573.1"/>
    </source>
</evidence>
<dbReference type="eggNOG" id="COG4249">
    <property type="taxonomic scope" value="Bacteria"/>
</dbReference>